<evidence type="ECO:0000313" key="3">
    <source>
        <dbReference type="Proteomes" id="UP000188268"/>
    </source>
</evidence>
<keyword evidence="3" id="KW-1185">Reference proteome</keyword>
<dbReference type="EMBL" id="AWWV01014523">
    <property type="protein sequence ID" value="OMO56300.1"/>
    <property type="molecule type" value="Genomic_DNA"/>
</dbReference>
<gene>
    <name evidence="2" type="ORF">CCACVL1_26662</name>
</gene>
<proteinExistence type="predicted"/>
<evidence type="ECO:0000313" key="2">
    <source>
        <dbReference type="EMBL" id="OMO56300.1"/>
    </source>
</evidence>
<dbReference type="Gramene" id="OMO56300">
    <property type="protein sequence ID" value="OMO56300"/>
    <property type="gene ID" value="CCACVL1_26662"/>
</dbReference>
<reference evidence="2 3" key="1">
    <citation type="submission" date="2013-09" db="EMBL/GenBank/DDBJ databases">
        <title>Corchorus capsularis genome sequencing.</title>
        <authorList>
            <person name="Alam M."/>
            <person name="Haque M.S."/>
            <person name="Islam M.S."/>
            <person name="Emdad E.M."/>
            <person name="Islam M.M."/>
            <person name="Ahmed B."/>
            <person name="Halim A."/>
            <person name="Hossen Q.M.M."/>
            <person name="Hossain M.Z."/>
            <person name="Ahmed R."/>
            <person name="Khan M.M."/>
            <person name="Islam R."/>
            <person name="Rashid M.M."/>
            <person name="Khan S.A."/>
            <person name="Rahman M.S."/>
            <person name="Alam M."/>
        </authorList>
    </citation>
    <scope>NUCLEOTIDE SEQUENCE [LARGE SCALE GENOMIC DNA]</scope>
    <source>
        <strain evidence="3">cv. CVL-1</strain>
        <tissue evidence="2">Whole seedling</tissue>
    </source>
</reference>
<evidence type="ECO:0000256" key="1">
    <source>
        <dbReference type="SAM" id="MobiDB-lite"/>
    </source>
</evidence>
<comment type="caution">
    <text evidence="2">The sequence shown here is derived from an EMBL/GenBank/DDBJ whole genome shotgun (WGS) entry which is preliminary data.</text>
</comment>
<name>A0A1R3GE72_COCAP</name>
<dbReference type="Proteomes" id="UP000188268">
    <property type="component" value="Unassembled WGS sequence"/>
</dbReference>
<accession>A0A1R3GE72</accession>
<dbReference type="AlphaFoldDB" id="A0A1R3GE72"/>
<protein>
    <submittedName>
        <fullName evidence="2">Uncharacterized protein</fullName>
    </submittedName>
</protein>
<organism evidence="2 3">
    <name type="scientific">Corchorus capsularis</name>
    <name type="common">Jute</name>
    <dbReference type="NCBI Taxonomy" id="210143"/>
    <lineage>
        <taxon>Eukaryota</taxon>
        <taxon>Viridiplantae</taxon>
        <taxon>Streptophyta</taxon>
        <taxon>Embryophyta</taxon>
        <taxon>Tracheophyta</taxon>
        <taxon>Spermatophyta</taxon>
        <taxon>Magnoliopsida</taxon>
        <taxon>eudicotyledons</taxon>
        <taxon>Gunneridae</taxon>
        <taxon>Pentapetalae</taxon>
        <taxon>rosids</taxon>
        <taxon>malvids</taxon>
        <taxon>Malvales</taxon>
        <taxon>Malvaceae</taxon>
        <taxon>Grewioideae</taxon>
        <taxon>Apeibeae</taxon>
        <taxon>Corchorus</taxon>
    </lineage>
</organism>
<sequence>MTFWGKSGQSGIRKGTKGPPTKLEP</sequence>
<feature type="region of interest" description="Disordered" evidence="1">
    <location>
        <begin position="1"/>
        <end position="25"/>
    </location>
</feature>